<dbReference type="Proteomes" id="UP001149140">
    <property type="component" value="Unassembled WGS sequence"/>
</dbReference>
<feature type="signal peptide" evidence="1">
    <location>
        <begin position="1"/>
        <end position="25"/>
    </location>
</feature>
<organism evidence="2 3">
    <name type="scientific">Solirubrobacter ginsenosidimutans</name>
    <dbReference type="NCBI Taxonomy" id="490573"/>
    <lineage>
        <taxon>Bacteria</taxon>
        <taxon>Bacillati</taxon>
        <taxon>Actinomycetota</taxon>
        <taxon>Thermoleophilia</taxon>
        <taxon>Solirubrobacterales</taxon>
        <taxon>Solirubrobacteraceae</taxon>
        <taxon>Solirubrobacter</taxon>
    </lineage>
</organism>
<protein>
    <recommendedName>
        <fullName evidence="4">PKD domain-containing protein</fullName>
    </recommendedName>
</protein>
<dbReference type="AlphaFoldDB" id="A0A9X3MYV8"/>
<dbReference type="EMBL" id="JAPDOD010000028">
    <property type="protein sequence ID" value="MDA0163820.1"/>
    <property type="molecule type" value="Genomic_DNA"/>
</dbReference>
<proteinExistence type="predicted"/>
<keyword evidence="1" id="KW-0732">Signal</keyword>
<gene>
    <name evidence="2" type="ORF">OM076_26350</name>
</gene>
<accession>A0A9X3MYV8</accession>
<feature type="chain" id="PRO_5040944802" description="PKD domain-containing protein" evidence="1">
    <location>
        <begin position="26"/>
        <end position="335"/>
    </location>
</feature>
<sequence>MKSGGRFLATAIVAAALCGPATANAAVSATVTGDDGQPAPLTAGAVPTYRFMGATAAVQVTPGAQKSWKWSVSDPTGALAASEYCWSTLQNDSSRVNYRGNGTYTLNVQLFSGSSCTGSVISTSSYQWTTAASVGIVPPAGPLMTRPANTLTTNTHLIDFAGNPGAQNYEVRFAKGAVLAPDGSISGPSETAIVDTTGKIRFWNFTGPGQYTMVARAQFGDYFTSWSPPVTITLVAPFDLSDVSFPDPRGPSYQLRGAVREATAAGSRVTVAVAKGKKGKRFRTLGKPKINSKGTFTLRFRLARGTYRVRYSFKGTSSVTRGSVYEVITVRRVLG</sequence>
<dbReference type="RefSeq" id="WP_270043069.1">
    <property type="nucleotide sequence ID" value="NZ_JAPDOD010000028.1"/>
</dbReference>
<keyword evidence="3" id="KW-1185">Reference proteome</keyword>
<comment type="caution">
    <text evidence="2">The sequence shown here is derived from an EMBL/GenBank/DDBJ whole genome shotgun (WGS) entry which is preliminary data.</text>
</comment>
<evidence type="ECO:0000256" key="1">
    <source>
        <dbReference type="SAM" id="SignalP"/>
    </source>
</evidence>
<reference evidence="2" key="1">
    <citation type="submission" date="2022-10" db="EMBL/GenBank/DDBJ databases">
        <title>The WGS of Solirubrobacter ginsenosidimutans DSM 21036.</title>
        <authorList>
            <person name="Jiang Z."/>
        </authorList>
    </citation>
    <scope>NUCLEOTIDE SEQUENCE</scope>
    <source>
        <strain evidence="2">DSM 21036</strain>
    </source>
</reference>
<evidence type="ECO:0008006" key="4">
    <source>
        <dbReference type="Google" id="ProtNLM"/>
    </source>
</evidence>
<evidence type="ECO:0000313" key="2">
    <source>
        <dbReference type="EMBL" id="MDA0163820.1"/>
    </source>
</evidence>
<name>A0A9X3MYV8_9ACTN</name>
<evidence type="ECO:0000313" key="3">
    <source>
        <dbReference type="Proteomes" id="UP001149140"/>
    </source>
</evidence>